<dbReference type="OMA" id="YSETLYT"/>
<dbReference type="InterPro" id="IPR044886">
    <property type="entry name" value="FLCN_DENN_C_sf"/>
</dbReference>
<dbReference type="InterPro" id="IPR037520">
    <property type="entry name" value="Folliculin/SMCR8_longin"/>
</dbReference>
<dbReference type="GO" id="GO:0005096">
    <property type="term" value="F:GTPase activator activity"/>
    <property type="evidence" value="ECO:0007669"/>
    <property type="project" value="InterPro"/>
</dbReference>
<dbReference type="Gene3D" id="1.10.10.1730">
    <property type="entry name" value="Folliculin"/>
    <property type="match status" value="1"/>
</dbReference>
<keyword evidence="2" id="KW-1185">Reference proteome</keyword>
<dbReference type="InterPro" id="IPR021713">
    <property type="entry name" value="Folliculin"/>
</dbReference>
<evidence type="ECO:0000259" key="1">
    <source>
        <dbReference type="PROSITE" id="PS51834"/>
    </source>
</evidence>
<dbReference type="GO" id="GO:0005829">
    <property type="term" value="C:cytosol"/>
    <property type="evidence" value="ECO:0007669"/>
    <property type="project" value="TreeGrafter"/>
</dbReference>
<dbReference type="InterPro" id="IPR037521">
    <property type="entry name" value="FLCN/SMCR8_DENN"/>
</dbReference>
<name>A0A8B8HW72_VANTA</name>
<dbReference type="Proteomes" id="UP001652626">
    <property type="component" value="Chromosome 16"/>
</dbReference>
<feature type="domain" description="UDENN FLCN/SMCR8-type" evidence="1">
    <location>
        <begin position="42"/>
        <end position="431"/>
    </location>
</feature>
<dbReference type="PANTHER" id="PTHR31441">
    <property type="entry name" value="FOLLICULIN FAMILY MEMBER"/>
    <property type="match status" value="1"/>
</dbReference>
<evidence type="ECO:0000313" key="3">
    <source>
        <dbReference type="RefSeq" id="XP_026488940.1"/>
    </source>
</evidence>
<sequence>MNAIVGLCHFCEAHGPRPLFCTFTTDNDAHTTESSNCAVQCSGCTSVGPETVYVSRDDDGIIFCSRESVPNADVTAFLRQAALRSITCEVSWSKEGGVVYFSDTQGHVLSLMFHLKDTRARGLKRLFSIVVLMKDKMLLLNVTPVLSEHMQKIAKELQQLADIVYDNEQSICSQRALRLNTGRNDFGQSRSLTQLTGDDDIFKKLHSHFTWMLRTGAVTYSETLYTSQDLLKKLNPQMTIGTIFDESACMVTENDDISLRELENLLTNAVFRIILYCTLTGIDIEIKSKQTEPSKIINSLSRLLPSSNNNTGLKIRPINVVPAAQSPDVCILEEMDNSNFSCKWSGTLPTKCPTLMNKIVNAMTNKKFNDVVLHQHIKSLTVEWLGIAKTIKMALQSSGKSDAVTKLKQILGVSPNDELLVNYWSQSFCCL</sequence>
<dbReference type="Pfam" id="PF11704">
    <property type="entry name" value="Folliculin"/>
    <property type="match status" value="1"/>
</dbReference>
<dbReference type="PROSITE" id="PS51834">
    <property type="entry name" value="DENN_FLCN_SMCR8"/>
    <property type="match status" value="1"/>
</dbReference>
<evidence type="ECO:0000313" key="2">
    <source>
        <dbReference type="Proteomes" id="UP001652626"/>
    </source>
</evidence>
<organism evidence="2 3">
    <name type="scientific">Vanessa tameamea</name>
    <name type="common">Kamehameha butterfly</name>
    <dbReference type="NCBI Taxonomy" id="334116"/>
    <lineage>
        <taxon>Eukaryota</taxon>
        <taxon>Metazoa</taxon>
        <taxon>Ecdysozoa</taxon>
        <taxon>Arthropoda</taxon>
        <taxon>Hexapoda</taxon>
        <taxon>Insecta</taxon>
        <taxon>Pterygota</taxon>
        <taxon>Neoptera</taxon>
        <taxon>Endopterygota</taxon>
        <taxon>Lepidoptera</taxon>
        <taxon>Glossata</taxon>
        <taxon>Ditrysia</taxon>
        <taxon>Papilionoidea</taxon>
        <taxon>Nymphalidae</taxon>
        <taxon>Nymphalinae</taxon>
        <taxon>Vanessa</taxon>
    </lineage>
</organism>
<dbReference type="PANTHER" id="PTHR31441:SF2">
    <property type="entry name" value="FOLLICULIN"/>
    <property type="match status" value="1"/>
</dbReference>
<dbReference type="RefSeq" id="XP_026488940.1">
    <property type="nucleotide sequence ID" value="XM_026633155.2"/>
</dbReference>
<reference evidence="3" key="1">
    <citation type="submission" date="2025-08" db="UniProtKB">
        <authorList>
            <consortium name="RefSeq"/>
        </authorList>
    </citation>
    <scope>IDENTIFICATION</scope>
    <source>
        <tissue evidence="3">Whole body</tissue>
    </source>
</reference>
<dbReference type="OrthoDB" id="5599713at2759"/>
<dbReference type="GO" id="GO:1904263">
    <property type="term" value="P:positive regulation of TORC1 signaling"/>
    <property type="evidence" value="ECO:0007669"/>
    <property type="project" value="TreeGrafter"/>
</dbReference>
<proteinExistence type="predicted"/>
<accession>A0A8B8HW72</accession>
<gene>
    <name evidence="3" type="primary">Bhd</name>
</gene>
<protein>
    <submittedName>
        <fullName evidence="3">Folliculin</fullName>
    </submittedName>
</protein>
<dbReference type="AlphaFoldDB" id="A0A8B8HW72"/>